<evidence type="ECO:0000256" key="1">
    <source>
        <dbReference type="SAM" id="Phobius"/>
    </source>
</evidence>
<organism evidence="2 3">
    <name type="scientific">Gillisia lutea</name>
    <dbReference type="NCBI Taxonomy" id="2909668"/>
    <lineage>
        <taxon>Bacteria</taxon>
        <taxon>Pseudomonadati</taxon>
        <taxon>Bacteroidota</taxon>
        <taxon>Flavobacteriia</taxon>
        <taxon>Flavobacteriales</taxon>
        <taxon>Flavobacteriaceae</taxon>
        <taxon>Gillisia</taxon>
    </lineage>
</organism>
<protein>
    <recommendedName>
        <fullName evidence="4">Anti-sigma factor</fullName>
    </recommendedName>
</protein>
<dbReference type="RefSeq" id="WP_236134165.1">
    <property type="nucleotide sequence ID" value="NZ_JAKGTH010000009.1"/>
</dbReference>
<comment type="caution">
    <text evidence="2">The sequence shown here is derived from an EMBL/GenBank/DDBJ whole genome shotgun (WGS) entry which is preliminary data.</text>
</comment>
<proteinExistence type="predicted"/>
<evidence type="ECO:0008006" key="4">
    <source>
        <dbReference type="Google" id="ProtNLM"/>
    </source>
</evidence>
<sequence>MESNKFENAVKQQLQDRELTPSANSWNKLQGMLETEEKKKQPKQRIWWLGIAATILAGIVVFSFFFNKVEPTPQVVETPVETVPETPVKKVSANTLLVSKEEIAVVEEAKVSKANSIKKKNEAKTPITEREPLLALVESGTHLKEAKPYHQNTDSILQNSLEKADHGLTENVIETNNTGDISDEELDMLLAQATSKIKQEQNFKHLLSKVNANSLLENAEMEMDDSFRAKVFEVLKEQYLAAKTAVTTRNY</sequence>
<reference evidence="2" key="1">
    <citation type="submission" date="2022-01" db="EMBL/GenBank/DDBJ databases">
        <title>Gillisia lutea sp. nov., isolated from marine plastic residues from the Malvarosa beach (Valencia, Spain).</title>
        <authorList>
            <person name="Vidal-Verdu A."/>
            <person name="Molina-Menor E."/>
            <person name="Satari L."/>
            <person name="Pascual J."/>
            <person name="Pereto J."/>
            <person name="Porcar M."/>
        </authorList>
    </citation>
    <scope>NUCLEOTIDE SEQUENCE</scope>
    <source>
        <strain evidence="2">M10.2A</strain>
    </source>
</reference>
<dbReference type="Proteomes" id="UP001179363">
    <property type="component" value="Unassembled WGS sequence"/>
</dbReference>
<keyword evidence="3" id="KW-1185">Reference proteome</keyword>
<keyword evidence="1" id="KW-1133">Transmembrane helix</keyword>
<dbReference type="EMBL" id="JAKGTH010000009">
    <property type="protein sequence ID" value="MCF4102016.1"/>
    <property type="molecule type" value="Genomic_DNA"/>
</dbReference>
<keyword evidence="1" id="KW-0472">Membrane</keyword>
<name>A0ABS9EKN5_9FLAO</name>
<accession>A0ABS9EKN5</accession>
<keyword evidence="1" id="KW-0812">Transmembrane</keyword>
<feature type="transmembrane region" description="Helical" evidence="1">
    <location>
        <begin position="46"/>
        <end position="66"/>
    </location>
</feature>
<evidence type="ECO:0000313" key="3">
    <source>
        <dbReference type="Proteomes" id="UP001179363"/>
    </source>
</evidence>
<gene>
    <name evidence="2" type="ORF">L1I30_10085</name>
</gene>
<evidence type="ECO:0000313" key="2">
    <source>
        <dbReference type="EMBL" id="MCF4102016.1"/>
    </source>
</evidence>